<evidence type="ECO:0000313" key="7">
    <source>
        <dbReference type="EMBL" id="SJZ78649.1"/>
    </source>
</evidence>
<keyword evidence="2 4" id="KW-0238">DNA-binding</keyword>
<dbReference type="PANTHER" id="PTHR37023:SF1">
    <property type="entry name" value="ISSOD25 TRANSPOSASE TNPA_ISSOD25"/>
    <property type="match status" value="1"/>
</dbReference>
<dbReference type="PANTHER" id="PTHR37023">
    <property type="entry name" value="TRANSPOSASE"/>
    <property type="match status" value="1"/>
</dbReference>
<dbReference type="SUPFAM" id="SSF56349">
    <property type="entry name" value="DNA breaking-rejoining enzymes"/>
    <property type="match status" value="1"/>
</dbReference>
<evidence type="ECO:0000256" key="4">
    <source>
        <dbReference type="PROSITE-ProRule" id="PRU01248"/>
    </source>
</evidence>
<dbReference type="InterPro" id="IPR002104">
    <property type="entry name" value="Integrase_catalytic"/>
</dbReference>
<protein>
    <submittedName>
        <fullName evidence="7">Phage integrase, N-terminal SAM-like domain</fullName>
    </submittedName>
</protein>
<dbReference type="GO" id="GO:0003677">
    <property type="term" value="F:DNA binding"/>
    <property type="evidence" value="ECO:0007669"/>
    <property type="project" value="UniProtKB-UniRule"/>
</dbReference>
<dbReference type="InterPro" id="IPR010998">
    <property type="entry name" value="Integrase_recombinase_N"/>
</dbReference>
<dbReference type="InterPro" id="IPR007069">
    <property type="entry name" value="Transposase_32"/>
</dbReference>
<evidence type="ECO:0000256" key="3">
    <source>
        <dbReference type="ARBA" id="ARBA00023172"/>
    </source>
</evidence>
<accession>A0A1T4NHA6</accession>
<dbReference type="EMBL" id="FUXL01000003">
    <property type="protein sequence ID" value="SJZ78649.1"/>
    <property type="molecule type" value="Genomic_DNA"/>
</dbReference>
<dbReference type="GO" id="GO:0004803">
    <property type="term" value="F:transposase activity"/>
    <property type="evidence" value="ECO:0007669"/>
    <property type="project" value="InterPro"/>
</dbReference>
<dbReference type="Gene3D" id="1.10.150.130">
    <property type="match status" value="1"/>
</dbReference>
<dbReference type="InterPro" id="IPR044068">
    <property type="entry name" value="CB"/>
</dbReference>
<dbReference type="GO" id="GO:0015074">
    <property type="term" value="P:DNA integration"/>
    <property type="evidence" value="ECO:0007669"/>
    <property type="project" value="UniProtKB-KW"/>
</dbReference>
<dbReference type="AlphaFoldDB" id="A0A1T4NHA6"/>
<keyword evidence="1" id="KW-0229">DNA integration</keyword>
<name>A0A1T4NHA6_9HYPH</name>
<dbReference type="InterPro" id="IPR004107">
    <property type="entry name" value="Integrase_SAM-like_N"/>
</dbReference>
<evidence type="ECO:0000256" key="5">
    <source>
        <dbReference type="SAM" id="MobiDB-lite"/>
    </source>
</evidence>
<dbReference type="InterPro" id="IPR011010">
    <property type="entry name" value="DNA_brk_join_enz"/>
</dbReference>
<evidence type="ECO:0000259" key="6">
    <source>
        <dbReference type="PROSITE" id="PS51900"/>
    </source>
</evidence>
<evidence type="ECO:0000256" key="1">
    <source>
        <dbReference type="ARBA" id="ARBA00022908"/>
    </source>
</evidence>
<gene>
    <name evidence="7" type="ORF">SAMN05428963_10329</name>
</gene>
<reference evidence="7 8" key="1">
    <citation type="submission" date="2017-02" db="EMBL/GenBank/DDBJ databases">
        <authorList>
            <person name="Peterson S.W."/>
        </authorList>
    </citation>
    <scope>NUCLEOTIDE SEQUENCE [LARGE SCALE GENOMIC DNA]</scope>
    <source>
        <strain evidence="7 8">USBA 369</strain>
    </source>
</reference>
<organism evidence="7 8">
    <name type="scientific">Consotaella salsifontis</name>
    <dbReference type="NCBI Taxonomy" id="1365950"/>
    <lineage>
        <taxon>Bacteria</taxon>
        <taxon>Pseudomonadati</taxon>
        <taxon>Pseudomonadota</taxon>
        <taxon>Alphaproteobacteria</taxon>
        <taxon>Hyphomicrobiales</taxon>
        <taxon>Aurantimonadaceae</taxon>
        <taxon>Consotaella</taxon>
    </lineage>
</organism>
<sequence>MTTFLVPAAPVSPLRQRLIDEMDLRRFPRETQRNYFRDIGRLATFLGRSPDTETADDLCWFQIVQQEAGLGVPTINAVVSALRFFFVHTIDRPDLARKLVRLHHPRQLPDVLSPDEVRRLLGATVCLKHLAALSVAYGAGLRVAEVAALKVADVDSTRMILRIEHGKGGRDRNAMLSADLLALLRQWWIEGHRQGVLHRDGCCSPARPGHGRSRPGSFTASWWTRLERRRFPKGSVPIRYAIPSPPTFWKTASTSASSRFCWGTPSSIRPRSTPRSPHACCEPWSAPSTGLPCSTAKDLHPAEAMRASIEVADIFRAAGPLYGAAKAGHLSLAELKIMSAVEHCRTAALGGHVEGCDNCAHLRVSYNSCRNRHCPRCQGAAARDWLAEREADLLPVGYFHVVFTLPSEIAALAFQNKAAIYSLLFRAAAETMTRITADPRHLGACIGFTAVLHTWGSAMTHHPHVHMIVPGGGLLPDGTRRISARPAFLLPVQVLSALFRRLFLDGLSALHDAGSLAFVGTLAHLAEPRAFARHLAPVRRKRWMVYAKPPFAGPRTVLAYLSRYTHRVAISSRRILAFDGASVTFREGLPPGRRCPPSHSDARGQRVHPSLPSSRPAKGIPPHPAVRVPDRPGPQGQPRSHPQAPRCSVPDATTR</sequence>
<evidence type="ECO:0000256" key="2">
    <source>
        <dbReference type="ARBA" id="ARBA00023125"/>
    </source>
</evidence>
<dbReference type="Pfam" id="PF14319">
    <property type="entry name" value="Zn_Tnp_IS91"/>
    <property type="match status" value="1"/>
</dbReference>
<dbReference type="InterPro" id="IPR026889">
    <property type="entry name" value="Zn_Tnp"/>
</dbReference>
<dbReference type="Pfam" id="PF13495">
    <property type="entry name" value="Phage_int_SAM_4"/>
    <property type="match status" value="1"/>
</dbReference>
<dbReference type="STRING" id="1365950.SAMN05428963_10329"/>
<dbReference type="Pfam" id="PF00589">
    <property type="entry name" value="Phage_integrase"/>
    <property type="match status" value="1"/>
</dbReference>
<dbReference type="Gene3D" id="1.10.443.10">
    <property type="entry name" value="Intergrase catalytic core"/>
    <property type="match status" value="1"/>
</dbReference>
<dbReference type="GO" id="GO:0006313">
    <property type="term" value="P:DNA transposition"/>
    <property type="evidence" value="ECO:0007669"/>
    <property type="project" value="InterPro"/>
</dbReference>
<feature type="domain" description="Core-binding (CB)" evidence="6">
    <location>
        <begin position="9"/>
        <end position="90"/>
    </location>
</feature>
<keyword evidence="3" id="KW-0233">DNA recombination</keyword>
<dbReference type="PROSITE" id="PS51900">
    <property type="entry name" value="CB"/>
    <property type="match status" value="1"/>
</dbReference>
<evidence type="ECO:0000313" key="8">
    <source>
        <dbReference type="Proteomes" id="UP000190135"/>
    </source>
</evidence>
<dbReference type="Proteomes" id="UP000190135">
    <property type="component" value="Unassembled WGS sequence"/>
</dbReference>
<dbReference type="InterPro" id="IPR013762">
    <property type="entry name" value="Integrase-like_cat_sf"/>
</dbReference>
<proteinExistence type="predicted"/>
<dbReference type="Pfam" id="PF04986">
    <property type="entry name" value="Y2_Tnp"/>
    <property type="match status" value="1"/>
</dbReference>
<keyword evidence="8" id="KW-1185">Reference proteome</keyword>
<feature type="region of interest" description="Disordered" evidence="5">
    <location>
        <begin position="587"/>
        <end position="655"/>
    </location>
</feature>